<feature type="transmembrane region" description="Helical" evidence="5">
    <location>
        <begin position="79"/>
        <end position="98"/>
    </location>
</feature>
<organism evidence="6 7">
    <name type="scientific">Novosphingobium aerophilum</name>
    <dbReference type="NCBI Taxonomy" id="2839843"/>
    <lineage>
        <taxon>Bacteria</taxon>
        <taxon>Pseudomonadati</taxon>
        <taxon>Pseudomonadota</taxon>
        <taxon>Alphaproteobacteria</taxon>
        <taxon>Sphingomonadales</taxon>
        <taxon>Sphingomonadaceae</taxon>
        <taxon>Novosphingobium</taxon>
    </lineage>
</organism>
<keyword evidence="2 5" id="KW-0812">Transmembrane</keyword>
<feature type="transmembrane region" description="Helical" evidence="5">
    <location>
        <begin position="104"/>
        <end position="125"/>
    </location>
</feature>
<protein>
    <recommendedName>
        <fullName evidence="5">Probable membrane transporter protein</fullName>
    </recommendedName>
</protein>
<comment type="similarity">
    <text evidence="5">Belongs to the 4-toluene sulfonate uptake permease (TSUP) (TC 2.A.102) family.</text>
</comment>
<gene>
    <name evidence="6" type="ORF">H7F49_12565</name>
</gene>
<dbReference type="Pfam" id="PF01925">
    <property type="entry name" value="TauE"/>
    <property type="match status" value="1"/>
</dbReference>
<comment type="subcellular location">
    <subcellularLocation>
        <location evidence="5">Cell membrane</location>
        <topology evidence="5">Multi-pass membrane protein</topology>
    </subcellularLocation>
    <subcellularLocation>
        <location evidence="1">Membrane</location>
        <topology evidence="1">Multi-pass membrane protein</topology>
    </subcellularLocation>
</comment>
<feature type="transmembrane region" description="Helical" evidence="5">
    <location>
        <begin position="146"/>
        <end position="179"/>
    </location>
</feature>
<dbReference type="AlphaFoldDB" id="A0A7X1KCS0"/>
<evidence type="ECO:0000256" key="3">
    <source>
        <dbReference type="ARBA" id="ARBA00022989"/>
    </source>
</evidence>
<dbReference type="GO" id="GO:0005886">
    <property type="term" value="C:plasma membrane"/>
    <property type="evidence" value="ECO:0007669"/>
    <property type="project" value="UniProtKB-SubCell"/>
</dbReference>
<dbReference type="Proteomes" id="UP000520156">
    <property type="component" value="Unassembled WGS sequence"/>
</dbReference>
<comment type="caution">
    <text evidence="6">The sequence shown here is derived from an EMBL/GenBank/DDBJ whole genome shotgun (WGS) entry which is preliminary data.</text>
</comment>
<evidence type="ECO:0000313" key="6">
    <source>
        <dbReference type="EMBL" id="MBC2652536.1"/>
    </source>
</evidence>
<keyword evidence="5" id="KW-1003">Cell membrane</keyword>
<evidence type="ECO:0000256" key="5">
    <source>
        <dbReference type="RuleBase" id="RU363041"/>
    </source>
</evidence>
<name>A0A7X1KCS0_9SPHN</name>
<evidence type="ECO:0000313" key="7">
    <source>
        <dbReference type="Proteomes" id="UP000520156"/>
    </source>
</evidence>
<keyword evidence="7" id="KW-1185">Reference proteome</keyword>
<feature type="transmembrane region" description="Helical" evidence="5">
    <location>
        <begin position="12"/>
        <end position="39"/>
    </location>
</feature>
<dbReference type="PANTHER" id="PTHR43701">
    <property type="entry name" value="MEMBRANE TRANSPORTER PROTEIN MJ0441-RELATED"/>
    <property type="match status" value="1"/>
</dbReference>
<dbReference type="RefSeq" id="WP_185683950.1">
    <property type="nucleotide sequence ID" value="NZ_JACLAU010000021.1"/>
</dbReference>
<evidence type="ECO:0000256" key="4">
    <source>
        <dbReference type="ARBA" id="ARBA00023136"/>
    </source>
</evidence>
<keyword evidence="4 5" id="KW-0472">Membrane</keyword>
<keyword evidence="3 5" id="KW-1133">Transmembrane helix</keyword>
<reference evidence="6 7" key="1">
    <citation type="submission" date="2020-08" db="EMBL/GenBank/DDBJ databases">
        <title>The genome sequence of Novosphingobium flavum 4Y4.</title>
        <authorList>
            <person name="Liu Y."/>
        </authorList>
    </citation>
    <scope>NUCLEOTIDE SEQUENCE [LARGE SCALE GENOMIC DNA]</scope>
    <source>
        <strain evidence="6 7">4Y4</strain>
    </source>
</reference>
<evidence type="ECO:0000256" key="1">
    <source>
        <dbReference type="ARBA" id="ARBA00004141"/>
    </source>
</evidence>
<dbReference type="EMBL" id="JACLAU010000021">
    <property type="protein sequence ID" value="MBC2652536.1"/>
    <property type="molecule type" value="Genomic_DNA"/>
</dbReference>
<accession>A0A7X1KCS0</accession>
<feature type="transmembrane region" description="Helical" evidence="5">
    <location>
        <begin position="215"/>
        <end position="235"/>
    </location>
</feature>
<dbReference type="InterPro" id="IPR002781">
    <property type="entry name" value="TM_pro_TauE-like"/>
</dbReference>
<evidence type="ECO:0000256" key="2">
    <source>
        <dbReference type="ARBA" id="ARBA00022692"/>
    </source>
</evidence>
<dbReference type="InterPro" id="IPR051598">
    <property type="entry name" value="TSUP/Inactive_protease-like"/>
</dbReference>
<sequence>MVAGFDVLHGVAGLLVGFLVGLTGVGGGSLMTPILVLLFGVSPHTAVGTDLLFAALTKTVGTAAHGWKATVEWKIVRRLALGSVPAAVVTLLVLSQVGKPDSRAAAIMVTVLGVMLIITAMATLFQKQLALFAKTHERLDDRASLVPTIGLGAAIGVAVTVSSVGAGAMGVTALLMLYPALRVSRIVGSDIAHAVPLTLVAGFGHWLIGGVDFGLLANLLIGSVPGVLVGSLLSSRSPDHILRPCLAAVLLFSGYKLLS</sequence>
<dbReference type="PANTHER" id="PTHR43701:SF2">
    <property type="entry name" value="MEMBRANE TRANSPORTER PROTEIN YJNA-RELATED"/>
    <property type="match status" value="1"/>
</dbReference>
<proteinExistence type="inferred from homology"/>